<name>A0ABY9M540_9BURK</name>
<reference evidence="1 2" key="1">
    <citation type="submission" date="2023-08" db="EMBL/GenBank/DDBJ databases">
        <title>Achromobacter seleniivolatilans sp. nov., isolated from seleniferous soil.</title>
        <authorList>
            <person name="Zhang S."/>
            <person name="Li K."/>
            <person name="Peng J."/>
            <person name="Zhao Q."/>
            <person name="Wang H."/>
            <person name="Guo Y."/>
        </authorList>
    </citation>
    <scope>NUCLEOTIDE SEQUENCE [LARGE SCALE GENOMIC DNA]</scope>
    <source>
        <strain evidence="1 2">R39</strain>
    </source>
</reference>
<dbReference type="InterPro" id="IPR050708">
    <property type="entry name" value="T6SS_VgrG/RHS"/>
</dbReference>
<sequence length="989" mass="108805">MLRYNRSELGSVATQLVERSTFNELGQPANSQDARFFAQEAGPPTLNFQNTPALSGQMLQTVSVDAGKTQVFHDIAGRPIWQRDARGTVQTFTYDALGRRLTRWEQLPGATTSVMRERWLYTDAQDLPPYTGAILTDPTDPRNANLCGQLVNHYDTAGLLDTGTWQDQTKTLHPIGYTLQGLPQQQGRTLLLPETASDWGGNDESVWQAKFIDKTIYKTTWAYNALGQVLTQTDARGHLQSTTYDIAGRKYASSVRPSGKTTQVVIQSITYAPGGQILCRTDANGVTTTHTYEAQRTQRVLALKVIRAGQDTLQDLAYTYDPVGNVSGVADSATPVSFFRNRAVTAGRTYTYDALYQLITASGRENNASNAGGGTDTPTPFLTLDPSNYRDYTRTYAYDLGGNLTQIGSTVATGAAPPMRKISVDAASNRAVSNANASAVTAKTVGDYFDEAGNANCLDGNKAQPLSWTGLNQLGNLVTVQRDGGLSQCDRESYAYGGDGHRVRKTGFAQVSGSMSQRSDAIYLPGLEIRAQIAGEQLEVIVLDDGARMLNWTSNQPSDVPNQQVRYRYTDRQDSCQIELDQNGTIITQEEYYPYGGTAVMAAASTGEAKYKTIRYSGKERDAAGLYYYGFRYYQPWIGRWISTDPAGTVDGLNLYRMVGSNPATFTDMYGAAKSNPSSADSQRPVLPNRIDTAKRIVALMQKTQRTDRRDFCPRKYFGGKVRFHIDDTQSPYLVDVGGHPTQVNFNAIAHKAMARLSETAKVIGVEVVPEKNAKKANLMIRVEDVVSGELGATIPYGYRRKFPKISITPDYVIAQNLTASLHCCLRGDQASMASLVRGQIAADSILRRLTDSERTEIAELSLLSTITHEGGHAIFRLGHPETVAENMNQAVFDEGHRSGTMALQEAGKEIKYRFYIHEAEVVNIMSRSEVGGFSTHILNLIKHNFVLSELSINLSENEKESIFKEFKDSASLGRRRARIPSCLRGVSP</sequence>
<dbReference type="PANTHER" id="PTHR32305">
    <property type="match status" value="1"/>
</dbReference>
<proteinExistence type="predicted"/>
<dbReference type="InterPro" id="IPR022385">
    <property type="entry name" value="Rhs_assc_core"/>
</dbReference>
<dbReference type="Gene3D" id="3.40.390.10">
    <property type="entry name" value="Collagenase (Catalytic Domain)"/>
    <property type="match status" value="1"/>
</dbReference>
<dbReference type="InterPro" id="IPR024079">
    <property type="entry name" value="MetalloPept_cat_dom_sf"/>
</dbReference>
<gene>
    <name evidence="1" type="ORF">RAS12_05000</name>
</gene>
<evidence type="ECO:0000313" key="2">
    <source>
        <dbReference type="Proteomes" id="UP001234798"/>
    </source>
</evidence>
<dbReference type="Proteomes" id="UP001234798">
    <property type="component" value="Chromosome"/>
</dbReference>
<dbReference type="RefSeq" id="WP_306945725.1">
    <property type="nucleotide sequence ID" value="NZ_CP132976.1"/>
</dbReference>
<evidence type="ECO:0000313" key="1">
    <source>
        <dbReference type="EMBL" id="WMD21738.1"/>
    </source>
</evidence>
<dbReference type="EMBL" id="CP132976">
    <property type="protein sequence ID" value="WMD21738.1"/>
    <property type="molecule type" value="Genomic_DNA"/>
</dbReference>
<protein>
    <submittedName>
        <fullName evidence="1">RHS repeat-associated core domain-containing protein</fullName>
    </submittedName>
</protein>
<dbReference type="Gene3D" id="2.180.10.10">
    <property type="entry name" value="RHS repeat-associated core"/>
    <property type="match status" value="1"/>
</dbReference>
<keyword evidence="2" id="KW-1185">Reference proteome</keyword>
<dbReference type="NCBIfam" id="TIGR03696">
    <property type="entry name" value="Rhs_assc_core"/>
    <property type="match status" value="1"/>
</dbReference>
<dbReference type="PANTHER" id="PTHR32305:SF15">
    <property type="entry name" value="PROTEIN RHSA-RELATED"/>
    <property type="match status" value="1"/>
</dbReference>
<accession>A0ABY9M540</accession>
<dbReference type="InterPro" id="IPR006530">
    <property type="entry name" value="YD"/>
</dbReference>
<organism evidence="1 2">
    <name type="scientific">Achromobacter seleniivolatilans</name>
    <dbReference type="NCBI Taxonomy" id="3047478"/>
    <lineage>
        <taxon>Bacteria</taxon>
        <taxon>Pseudomonadati</taxon>
        <taxon>Pseudomonadota</taxon>
        <taxon>Betaproteobacteria</taxon>
        <taxon>Burkholderiales</taxon>
        <taxon>Alcaligenaceae</taxon>
        <taxon>Achromobacter</taxon>
    </lineage>
</organism>
<dbReference type="NCBIfam" id="TIGR01643">
    <property type="entry name" value="YD_repeat_2x"/>
    <property type="match status" value="1"/>
</dbReference>